<feature type="region of interest" description="Disordered" evidence="1">
    <location>
        <begin position="1"/>
        <end position="27"/>
    </location>
</feature>
<sequence length="132" mass="14873">MSSYAQLHQRKRRFTESATAYKTSYSDHLSSEYTASGIIPGLRTDQRYEPTQKRAVEDDLRRAVKAQERARARKAVHDSSPRRIAVLASIPPVPPMPQNTSLYPSTAQMDGFSFPSNDVLVSDTDQIIDILF</sequence>
<proteinExistence type="predicted"/>
<dbReference type="EMBL" id="JBBXMP010000002">
    <property type="protein sequence ID" value="KAL0071728.1"/>
    <property type="molecule type" value="Genomic_DNA"/>
</dbReference>
<dbReference type="Proteomes" id="UP001437256">
    <property type="component" value="Unassembled WGS sequence"/>
</dbReference>
<feature type="compositionally biased region" description="Polar residues" evidence="1">
    <location>
        <begin position="16"/>
        <end position="27"/>
    </location>
</feature>
<reference evidence="2 3" key="1">
    <citation type="submission" date="2024-05" db="EMBL/GenBank/DDBJ databases">
        <title>A draft genome resource for the thread blight pathogen Marasmius tenuissimus strain MS-2.</title>
        <authorList>
            <person name="Yulfo-Soto G.E."/>
            <person name="Baruah I.K."/>
            <person name="Amoako-Attah I."/>
            <person name="Bukari Y."/>
            <person name="Meinhardt L.W."/>
            <person name="Bailey B.A."/>
            <person name="Cohen S.P."/>
        </authorList>
    </citation>
    <scope>NUCLEOTIDE SEQUENCE [LARGE SCALE GENOMIC DNA]</scope>
    <source>
        <strain evidence="2 3">MS-2</strain>
    </source>
</reference>
<accession>A0ABR3ADD2</accession>
<name>A0ABR3ADD2_9AGAR</name>
<evidence type="ECO:0000313" key="2">
    <source>
        <dbReference type="EMBL" id="KAL0071728.1"/>
    </source>
</evidence>
<comment type="caution">
    <text evidence="2">The sequence shown here is derived from an EMBL/GenBank/DDBJ whole genome shotgun (WGS) entry which is preliminary data.</text>
</comment>
<gene>
    <name evidence="2" type="ORF">AAF712_000650</name>
</gene>
<keyword evidence="3" id="KW-1185">Reference proteome</keyword>
<organism evidence="2 3">
    <name type="scientific">Marasmius tenuissimus</name>
    <dbReference type="NCBI Taxonomy" id="585030"/>
    <lineage>
        <taxon>Eukaryota</taxon>
        <taxon>Fungi</taxon>
        <taxon>Dikarya</taxon>
        <taxon>Basidiomycota</taxon>
        <taxon>Agaricomycotina</taxon>
        <taxon>Agaricomycetes</taxon>
        <taxon>Agaricomycetidae</taxon>
        <taxon>Agaricales</taxon>
        <taxon>Marasmiineae</taxon>
        <taxon>Marasmiaceae</taxon>
        <taxon>Marasmius</taxon>
    </lineage>
</organism>
<evidence type="ECO:0000256" key="1">
    <source>
        <dbReference type="SAM" id="MobiDB-lite"/>
    </source>
</evidence>
<evidence type="ECO:0000313" key="3">
    <source>
        <dbReference type="Proteomes" id="UP001437256"/>
    </source>
</evidence>
<protein>
    <submittedName>
        <fullName evidence="2">Uncharacterized protein</fullName>
    </submittedName>
</protein>